<dbReference type="PANTHER" id="PTHR43334:SF1">
    <property type="entry name" value="3-HYDROXYPROPIONATE--COA LIGASE [ADP-FORMING]"/>
    <property type="match status" value="1"/>
</dbReference>
<evidence type="ECO:0000256" key="5">
    <source>
        <dbReference type="ARBA" id="ARBA00060888"/>
    </source>
</evidence>
<keyword evidence="1" id="KW-0816">Tricarboxylic acid cycle</keyword>
<dbReference type="FunFam" id="3.30.1490.20:FF:000020">
    <property type="entry name" value="Protein lysine acetyltransferase"/>
    <property type="match status" value="1"/>
</dbReference>
<dbReference type="SMART" id="SM00881">
    <property type="entry name" value="CoA_binding"/>
    <property type="match status" value="1"/>
</dbReference>
<accession>U2ZYY8</accession>
<dbReference type="KEGG" id="ntd:EGO55_14610"/>
<dbReference type="OrthoDB" id="9807426at2"/>
<evidence type="ECO:0000313" key="9">
    <source>
        <dbReference type="Proteomes" id="UP000016568"/>
    </source>
</evidence>
<dbReference type="PANTHER" id="PTHR43334">
    <property type="entry name" value="ACETATE--COA LIGASE [ADP-FORMING]"/>
    <property type="match status" value="1"/>
</dbReference>
<keyword evidence="3 6" id="KW-0547">Nucleotide-binding</keyword>
<dbReference type="InterPro" id="IPR003781">
    <property type="entry name" value="CoA-bd"/>
</dbReference>
<comment type="caution">
    <text evidence="8">The sequence shown here is derived from an EMBL/GenBank/DDBJ whole genome shotgun (WGS) entry which is preliminary data.</text>
</comment>
<evidence type="ECO:0000313" key="8">
    <source>
        <dbReference type="EMBL" id="GAD47733.1"/>
    </source>
</evidence>
<dbReference type="SUPFAM" id="SSF52210">
    <property type="entry name" value="Succinyl-CoA synthetase domains"/>
    <property type="match status" value="2"/>
</dbReference>
<keyword evidence="4 6" id="KW-0067">ATP-binding</keyword>
<dbReference type="InterPro" id="IPR043938">
    <property type="entry name" value="Ligase_CoA_dom"/>
</dbReference>
<dbReference type="EMBL" id="BASZ01000001">
    <property type="protein sequence ID" value="GAD47733.1"/>
    <property type="molecule type" value="Genomic_DNA"/>
</dbReference>
<evidence type="ECO:0000256" key="6">
    <source>
        <dbReference type="PROSITE-ProRule" id="PRU00409"/>
    </source>
</evidence>
<keyword evidence="2" id="KW-0436">Ligase</keyword>
<evidence type="ECO:0000256" key="2">
    <source>
        <dbReference type="ARBA" id="ARBA00022598"/>
    </source>
</evidence>
<evidence type="ECO:0000259" key="7">
    <source>
        <dbReference type="PROSITE" id="PS50975"/>
    </source>
</evidence>
<dbReference type="Gene3D" id="3.40.50.261">
    <property type="entry name" value="Succinyl-CoA synthetase domains"/>
    <property type="match status" value="2"/>
</dbReference>
<dbReference type="GO" id="GO:0006099">
    <property type="term" value="P:tricarboxylic acid cycle"/>
    <property type="evidence" value="ECO:0007669"/>
    <property type="project" value="UniProtKB-KW"/>
</dbReference>
<dbReference type="eggNOG" id="COG1042">
    <property type="taxonomic scope" value="Bacteria"/>
</dbReference>
<evidence type="ECO:0000256" key="4">
    <source>
        <dbReference type="ARBA" id="ARBA00022840"/>
    </source>
</evidence>
<sequence>MSASQTQNHAADLSAMDRMLSPRSIALIGASNTAHRIGGLLFANLKRAFKGPLYPIHPTEQEIMGVQAYASLDDLPEAADLAVVAVAAKMVPEMVEAAAAAGIAGAVVVTSGFAEVGEEGAALQEQLAEISRRTGIRLIGPNCIGYFNMHGGVMANFAITPDSPLPKAGGTALVSQSGGFGSYISLMAMRAGLGVGWFVSTGNEVDCNVSMVCRHLIERPEVKVLLACVETLRDPDIFIETAERAIELDKPIVLLKAGRSEEAARAAMSHTGSITGSADVLYAVCEQYGVHIAETMQEMLDLGLMFETGKRTKGRRLAVLTTSGGAGVLLTDEAAEVGLTVPELPAEEQAALEAVMPPPFFGSMANPLDTTAQIVAHQHAAVGIMEHLGKSPSIDMITCVTWDHTLDFIQALIDGDKGTDKPVSILCTGLVEKVSEAGTPLYLDPSRAVRPLGALARQSLDRPKVVKAPVKDEARIARMRALFESLEGRKVLMEHEGKQLFAEYGIPVTREKLVATPADADAAAAEIGGKVAIKYMSPELMHKSDVGGLRLGLEAGSVQAEAEAMLQDVARGAPHVALSGILVQEMVPARMELTCGIKRDLSFGPIIVVGMGGVLVEVLAEVAMLRPPFDADMARKVVASLCDGRIASARRGLEPAEIDAVVATVMGLGQMALELPEISEVDVNPVRIANGRAVAADALVILEGAEDAGHH</sequence>
<dbReference type="GO" id="GO:0005524">
    <property type="term" value="F:ATP binding"/>
    <property type="evidence" value="ECO:0007669"/>
    <property type="project" value="UniProtKB-UniRule"/>
</dbReference>
<dbReference type="SUPFAM" id="SSF51735">
    <property type="entry name" value="NAD(P)-binding Rossmann-fold domains"/>
    <property type="match status" value="1"/>
</dbReference>
<gene>
    <name evidence="8" type="ORF">NT2_01_05070</name>
</gene>
<organism evidence="8 9">
    <name type="scientific">Caenibius tardaugens NBRC 16725</name>
    <dbReference type="NCBI Taxonomy" id="1219035"/>
    <lineage>
        <taxon>Bacteria</taxon>
        <taxon>Pseudomonadati</taxon>
        <taxon>Pseudomonadota</taxon>
        <taxon>Alphaproteobacteria</taxon>
        <taxon>Sphingomonadales</taxon>
        <taxon>Erythrobacteraceae</taxon>
        <taxon>Caenibius</taxon>
    </lineage>
</organism>
<comment type="similarity">
    <text evidence="5">In the N-terminal section; belongs to the acetate CoA ligase alpha subunit family.</text>
</comment>
<dbReference type="Pfam" id="PF13380">
    <property type="entry name" value="CoA_binding_2"/>
    <property type="match status" value="1"/>
</dbReference>
<dbReference type="AlphaFoldDB" id="U2ZYY8"/>
<feature type="domain" description="ATP-grasp" evidence="7">
    <location>
        <begin position="498"/>
        <end position="534"/>
    </location>
</feature>
<protein>
    <submittedName>
        <fullName evidence="8">Putative acyl-CoA synthetase</fullName>
    </submittedName>
</protein>
<dbReference type="Pfam" id="PF19045">
    <property type="entry name" value="Ligase_CoA_2"/>
    <property type="match status" value="1"/>
</dbReference>
<dbReference type="Pfam" id="PF13549">
    <property type="entry name" value="ATP-grasp_5"/>
    <property type="match status" value="1"/>
</dbReference>
<dbReference type="Gene3D" id="3.30.1490.20">
    <property type="entry name" value="ATP-grasp fold, A domain"/>
    <property type="match status" value="1"/>
</dbReference>
<dbReference type="SUPFAM" id="SSF56059">
    <property type="entry name" value="Glutathione synthetase ATP-binding domain-like"/>
    <property type="match status" value="1"/>
</dbReference>
<proteinExistence type="inferred from homology"/>
<keyword evidence="9" id="KW-1185">Reference proteome</keyword>
<dbReference type="InterPro" id="IPR016102">
    <property type="entry name" value="Succinyl-CoA_synth-like"/>
</dbReference>
<dbReference type="RefSeq" id="WP_021688640.1">
    <property type="nucleotide sequence ID" value="NZ_BASZ01000001.1"/>
</dbReference>
<evidence type="ECO:0000256" key="1">
    <source>
        <dbReference type="ARBA" id="ARBA00022532"/>
    </source>
</evidence>
<dbReference type="InterPro" id="IPR032875">
    <property type="entry name" value="Succ_CoA_lig_flav_dom"/>
</dbReference>
<evidence type="ECO:0000256" key="3">
    <source>
        <dbReference type="ARBA" id="ARBA00022741"/>
    </source>
</evidence>
<dbReference type="GO" id="GO:0046872">
    <property type="term" value="F:metal ion binding"/>
    <property type="evidence" value="ECO:0007669"/>
    <property type="project" value="InterPro"/>
</dbReference>
<dbReference type="InterPro" id="IPR013815">
    <property type="entry name" value="ATP_grasp_subdomain_1"/>
</dbReference>
<dbReference type="InterPro" id="IPR011761">
    <property type="entry name" value="ATP-grasp"/>
</dbReference>
<reference evidence="8 9" key="1">
    <citation type="submission" date="2013-09" db="EMBL/GenBank/DDBJ databases">
        <title>Whole genome shotgun sequence of Novosphingobium tardaugens NBRC 16725.</title>
        <authorList>
            <person name="Isaki S."/>
            <person name="Hosoyama A."/>
            <person name="Tsuchikane K."/>
            <person name="Katsumata H."/>
            <person name="Ando Y."/>
            <person name="Yamazaki S."/>
            <person name="Fujita N."/>
        </authorList>
    </citation>
    <scope>NUCLEOTIDE SEQUENCE [LARGE SCALE GENOMIC DNA]</scope>
    <source>
        <strain evidence="8 9">NBRC 16725</strain>
    </source>
</reference>
<dbReference type="InterPro" id="IPR051538">
    <property type="entry name" value="Acyl-CoA_Synth/Transferase"/>
</dbReference>
<dbReference type="Proteomes" id="UP000016568">
    <property type="component" value="Unassembled WGS sequence"/>
</dbReference>
<dbReference type="Pfam" id="PF13607">
    <property type="entry name" value="Succ_CoA_lig"/>
    <property type="match status" value="1"/>
</dbReference>
<name>U2ZYY8_9SPHN</name>
<dbReference type="PROSITE" id="PS50975">
    <property type="entry name" value="ATP_GRASP"/>
    <property type="match status" value="1"/>
</dbReference>
<dbReference type="InterPro" id="IPR036291">
    <property type="entry name" value="NAD(P)-bd_dom_sf"/>
</dbReference>
<dbReference type="Gene3D" id="3.30.470.20">
    <property type="entry name" value="ATP-grasp fold, B domain"/>
    <property type="match status" value="1"/>
</dbReference>
<dbReference type="GO" id="GO:0043758">
    <property type="term" value="F:acetate-CoA ligase (ADP-forming) activity"/>
    <property type="evidence" value="ECO:0007669"/>
    <property type="project" value="InterPro"/>
</dbReference>
<dbReference type="Gene3D" id="3.40.50.720">
    <property type="entry name" value="NAD(P)-binding Rossmann-like Domain"/>
    <property type="match status" value="1"/>
</dbReference>